<dbReference type="OrthoDB" id="3564303at2759"/>
<dbReference type="AlphaFoldDB" id="F0XNE1"/>
<dbReference type="EMBL" id="GL629795">
    <property type="protein sequence ID" value="EFX00913.1"/>
    <property type="molecule type" value="Genomic_DNA"/>
</dbReference>
<feature type="compositionally biased region" description="Polar residues" evidence="1">
    <location>
        <begin position="77"/>
        <end position="97"/>
    </location>
</feature>
<dbReference type="RefSeq" id="XP_014170395.1">
    <property type="nucleotide sequence ID" value="XM_014314920.1"/>
</dbReference>
<keyword evidence="3" id="KW-1185">Reference proteome</keyword>
<dbReference type="Proteomes" id="UP000007796">
    <property type="component" value="Unassembled WGS sequence"/>
</dbReference>
<evidence type="ECO:0000313" key="2">
    <source>
        <dbReference type="EMBL" id="EFX00913.1"/>
    </source>
</evidence>
<dbReference type="InParanoid" id="F0XNE1"/>
<evidence type="ECO:0000313" key="3">
    <source>
        <dbReference type="Proteomes" id="UP000007796"/>
    </source>
</evidence>
<protein>
    <recommendedName>
        <fullName evidence="4">C2H2-type domain-containing protein</fullName>
    </recommendedName>
</protein>
<proteinExistence type="predicted"/>
<feature type="region of interest" description="Disordered" evidence="1">
    <location>
        <begin position="60"/>
        <end position="127"/>
    </location>
</feature>
<feature type="compositionally biased region" description="Acidic residues" evidence="1">
    <location>
        <begin position="298"/>
        <end position="307"/>
    </location>
</feature>
<name>F0XNE1_GROCL</name>
<feature type="region of interest" description="Disordered" evidence="1">
    <location>
        <begin position="235"/>
        <end position="324"/>
    </location>
</feature>
<reference evidence="2 3" key="1">
    <citation type="journal article" date="2011" name="Proc. Natl. Acad. Sci. U.S.A.">
        <title>Genome and transcriptome analyses of the mountain pine beetle-fungal symbiont Grosmannia clavigera, a lodgepole pine pathogen.</title>
        <authorList>
            <person name="DiGuistini S."/>
            <person name="Wang Y."/>
            <person name="Liao N.Y."/>
            <person name="Taylor G."/>
            <person name="Tanguay P."/>
            <person name="Feau N."/>
            <person name="Henrissat B."/>
            <person name="Chan S.K."/>
            <person name="Hesse-Orce U."/>
            <person name="Alamouti S.M."/>
            <person name="Tsui C.K.M."/>
            <person name="Docking R.T."/>
            <person name="Levasseur A."/>
            <person name="Haridas S."/>
            <person name="Robertson G."/>
            <person name="Birol I."/>
            <person name="Holt R.A."/>
            <person name="Marra M.A."/>
            <person name="Hamelin R.C."/>
            <person name="Hirst M."/>
            <person name="Jones S.J.M."/>
            <person name="Bohlmann J."/>
            <person name="Breuil C."/>
        </authorList>
    </citation>
    <scope>NUCLEOTIDE SEQUENCE [LARGE SCALE GENOMIC DNA]</scope>
    <source>
        <strain evidence="3">kw1407 / UAMH 11150</strain>
    </source>
</reference>
<feature type="compositionally biased region" description="Low complexity" evidence="1">
    <location>
        <begin position="537"/>
        <end position="549"/>
    </location>
</feature>
<feature type="compositionally biased region" description="Basic and acidic residues" evidence="1">
    <location>
        <begin position="116"/>
        <end position="127"/>
    </location>
</feature>
<feature type="compositionally biased region" description="Polar residues" evidence="1">
    <location>
        <begin position="235"/>
        <end position="246"/>
    </location>
</feature>
<dbReference type="STRING" id="655863.F0XNE1"/>
<dbReference type="eggNOG" id="ENOG502SXWK">
    <property type="taxonomic scope" value="Eukaryota"/>
</dbReference>
<organism evidence="3">
    <name type="scientific">Grosmannia clavigera (strain kw1407 / UAMH 11150)</name>
    <name type="common">Blue stain fungus</name>
    <name type="synonym">Graphiocladiella clavigera</name>
    <dbReference type="NCBI Taxonomy" id="655863"/>
    <lineage>
        <taxon>Eukaryota</taxon>
        <taxon>Fungi</taxon>
        <taxon>Dikarya</taxon>
        <taxon>Ascomycota</taxon>
        <taxon>Pezizomycotina</taxon>
        <taxon>Sordariomycetes</taxon>
        <taxon>Sordariomycetidae</taxon>
        <taxon>Ophiostomatales</taxon>
        <taxon>Ophiostomataceae</taxon>
        <taxon>Leptographium</taxon>
    </lineage>
</organism>
<evidence type="ECO:0000256" key="1">
    <source>
        <dbReference type="SAM" id="MobiDB-lite"/>
    </source>
</evidence>
<dbReference type="PANTHER" id="PTHR38166:SF1">
    <property type="entry name" value="C2H2-TYPE DOMAIN-CONTAINING PROTEIN"/>
    <property type="match status" value="1"/>
</dbReference>
<dbReference type="HOGENOM" id="CLU_391825_0_0_1"/>
<gene>
    <name evidence="2" type="ORF">CMQ_1994</name>
</gene>
<sequence length="712" mass="77410">MALRSENQSRQQAATGLQAQWHQFKRNIGWQTGTACQPPVSLASTSSELSTAVTSPFVLFDKPSADSRSETSRSSTPVTDMSSMCHSTGSSFATSVQPDGECGYPKDEENDSCASRSDKDSDSGHGEMRFDEVDIMATAKEALNTRSLREGQLRYSMSALSAQSGVSDSGESDYARLAYEDDENPGAYEDDDDWSGTDSLDAAVIAAVDGDLSLAAFLIPLLHKDLRNAVRNKVESWQNTSTTRPPSSATGSTVTRGGASGAASGATSGSSIVASGSSGAQDQVSNQSRKRRRRPSDSEDDREEGEDEHGGNGGNGSSRPELIDEPLSPLLACPFHKLNPSRYGIQHNVTSGSRKDGYRACAGPGFKSIQRLKEHLKRKHTPVQCERCYLVFSGSDKARCINELTEHLRLEVPCQKGESVLKEGISEAQWAALDKQNRKKNQEKHKLEKWFEIWRVLFPEVPEPETPWYNEVTQNRFPSPSRENEAFADLFLHILNHKVQQGDISFPGCNTDDVQQRLRNLVQQTFRTYVNLHGPMSRTTETTSSQTGTNNVHSSLVGGSSTQQSRPTNSMSLPATATSHTTGTVISQMHAQTTGQYAMNMPAVTTVGVPGMSYAVPMPQRPNNYAQYHHTPMSVTSMPGQVASTAGTAMQASFTGNGQEEVSMYYSTPMMHWQSAGMQYGAAPMSAVQYPGDFYGANGYIPGPGADYSNCR</sequence>
<feature type="region of interest" description="Disordered" evidence="1">
    <location>
        <begin position="534"/>
        <end position="580"/>
    </location>
</feature>
<dbReference type="PANTHER" id="PTHR38166">
    <property type="entry name" value="C2H2-TYPE DOMAIN-CONTAINING PROTEIN-RELATED"/>
    <property type="match status" value="1"/>
</dbReference>
<feature type="compositionally biased region" description="Low complexity" evidence="1">
    <location>
        <begin position="247"/>
        <end position="280"/>
    </location>
</feature>
<evidence type="ECO:0008006" key="4">
    <source>
        <dbReference type="Google" id="ProtNLM"/>
    </source>
</evidence>
<feature type="compositionally biased region" description="Polar residues" evidence="1">
    <location>
        <begin position="550"/>
        <end position="580"/>
    </location>
</feature>
<dbReference type="GeneID" id="25974933"/>
<accession>F0XNE1</accession>